<comment type="similarity">
    <text evidence="1">Belongs to the caleosin family.</text>
</comment>
<evidence type="ECO:0000256" key="3">
    <source>
        <dbReference type="SAM" id="Phobius"/>
    </source>
</evidence>
<dbReference type="GO" id="GO:0004497">
    <property type="term" value="F:monooxygenase activity"/>
    <property type="evidence" value="ECO:0007669"/>
    <property type="project" value="TreeGrafter"/>
</dbReference>
<protein>
    <submittedName>
        <fullName evidence="4">Caleosin</fullName>
    </submittedName>
</protein>
<dbReference type="AlphaFoldDB" id="A0A1W5DE83"/>
<dbReference type="Pfam" id="PF05042">
    <property type="entry name" value="Caleosin"/>
    <property type="match status" value="1"/>
</dbReference>
<dbReference type="GO" id="GO:0005509">
    <property type="term" value="F:calcium ion binding"/>
    <property type="evidence" value="ECO:0007669"/>
    <property type="project" value="TreeGrafter"/>
</dbReference>
<dbReference type="PANTHER" id="PTHR31495:SF0">
    <property type="entry name" value="BINDING PROTEIN CALEOSIN, PUTATIVE (AFU_ORTHOLOGUE AFUA_5G13750)-RELATED"/>
    <property type="match status" value="1"/>
</dbReference>
<keyword evidence="3" id="KW-1133">Transmembrane helix</keyword>
<evidence type="ECO:0000256" key="1">
    <source>
        <dbReference type="ARBA" id="ARBA00006765"/>
    </source>
</evidence>
<dbReference type="EMBL" id="FWEW01003871">
    <property type="protein sequence ID" value="SLM41494.1"/>
    <property type="molecule type" value="Genomic_DNA"/>
</dbReference>
<evidence type="ECO:0000313" key="4">
    <source>
        <dbReference type="EMBL" id="SLM41494.1"/>
    </source>
</evidence>
<dbReference type="SUPFAM" id="SSF47473">
    <property type="entry name" value="EF-hand"/>
    <property type="match status" value="1"/>
</dbReference>
<keyword evidence="3" id="KW-0812">Transmembrane</keyword>
<dbReference type="InterPro" id="IPR011992">
    <property type="entry name" value="EF-hand-dom_pair"/>
</dbReference>
<feature type="transmembrane region" description="Helical" evidence="3">
    <location>
        <begin position="131"/>
        <end position="151"/>
    </location>
</feature>
<evidence type="ECO:0000313" key="5">
    <source>
        <dbReference type="Proteomes" id="UP000192927"/>
    </source>
</evidence>
<feature type="region of interest" description="Disordered" evidence="2">
    <location>
        <begin position="275"/>
        <end position="297"/>
    </location>
</feature>
<accession>A0A1W5DE83</accession>
<dbReference type="InterPro" id="IPR007736">
    <property type="entry name" value="Caleosin-related"/>
</dbReference>
<reference evidence="5" key="1">
    <citation type="submission" date="2017-03" db="EMBL/GenBank/DDBJ databases">
        <authorList>
            <person name="Sharma R."/>
            <person name="Thines M."/>
        </authorList>
    </citation>
    <scope>NUCLEOTIDE SEQUENCE [LARGE SCALE GENOMIC DNA]</scope>
</reference>
<keyword evidence="3" id="KW-0472">Membrane</keyword>
<feature type="transmembrane region" description="Helical" evidence="3">
    <location>
        <begin position="226"/>
        <end position="244"/>
    </location>
</feature>
<keyword evidence="5" id="KW-1185">Reference proteome</keyword>
<dbReference type="PANTHER" id="PTHR31495">
    <property type="entry name" value="PEROXYGENASE 3-RELATED"/>
    <property type="match status" value="1"/>
</dbReference>
<evidence type="ECO:0000256" key="2">
    <source>
        <dbReference type="SAM" id="MobiDB-lite"/>
    </source>
</evidence>
<proteinExistence type="inferred from homology"/>
<organism evidence="4 5">
    <name type="scientific">Lasallia pustulata</name>
    <dbReference type="NCBI Taxonomy" id="136370"/>
    <lineage>
        <taxon>Eukaryota</taxon>
        <taxon>Fungi</taxon>
        <taxon>Dikarya</taxon>
        <taxon>Ascomycota</taxon>
        <taxon>Pezizomycotina</taxon>
        <taxon>Lecanoromycetes</taxon>
        <taxon>OSLEUM clade</taxon>
        <taxon>Umbilicariomycetidae</taxon>
        <taxon>Umbilicariales</taxon>
        <taxon>Umbilicariaceae</taxon>
        <taxon>Lasallia</taxon>
    </lineage>
</organism>
<dbReference type="Proteomes" id="UP000192927">
    <property type="component" value="Unassembled WGS sequence"/>
</dbReference>
<sequence length="297" mass="34033">MSNHESYAGAVTVNGIGSPNAGNTADVNYDLIGHAVHDYPHEKPYSTAIKQQPITEQRKPYVPSSDGRLHDAGTARATIAASAERPNGTQERNYTRNHQHQTVVIQHVDYWDQDGDGIIWPLDTYHGCRAFGWNLFLALFATFLINGALSYPTVPGWLPDPFFRIYTARMYKDKHGSDSMTYDNEGRFKPQNFEDIFAKYDRGNKGGLDLSDLWDFWKGQRMVFDFFGWSATFFEWVATYLLLWPEDGVMRKEDIRGIYDGSIFYRKAEEHQAKMKRRQQQRTTAPSLLAKAQKVLS</sequence>
<name>A0A1W5DE83_9LECA</name>